<name>A0ABD1UX62_9LAMI</name>
<dbReference type="Proteomes" id="UP001604277">
    <property type="component" value="Unassembled WGS sequence"/>
</dbReference>
<dbReference type="InterPro" id="IPR027417">
    <property type="entry name" value="P-loop_NTPase"/>
</dbReference>
<dbReference type="SUPFAM" id="SSF52540">
    <property type="entry name" value="P-loop containing nucleoside triphosphate hydrolases"/>
    <property type="match status" value="1"/>
</dbReference>
<evidence type="ECO:0000259" key="2">
    <source>
        <dbReference type="Pfam" id="PF00005"/>
    </source>
</evidence>
<dbReference type="InterPro" id="IPR003439">
    <property type="entry name" value="ABC_transporter-like_ATP-bd"/>
</dbReference>
<feature type="domain" description="ABC transporter" evidence="2">
    <location>
        <begin position="28"/>
        <end position="106"/>
    </location>
</feature>
<evidence type="ECO:0000256" key="1">
    <source>
        <dbReference type="SAM" id="MobiDB-lite"/>
    </source>
</evidence>
<dbReference type="EMBL" id="JBFOLJ010000006">
    <property type="protein sequence ID" value="KAL2529646.1"/>
    <property type="molecule type" value="Genomic_DNA"/>
</dbReference>
<evidence type="ECO:0000313" key="4">
    <source>
        <dbReference type="Proteomes" id="UP001604277"/>
    </source>
</evidence>
<dbReference type="AlphaFoldDB" id="A0ABD1UX62"/>
<gene>
    <name evidence="3" type="ORF">Fot_22247</name>
</gene>
<sequence>MLFQGQNAATAADPVTGETIFTRTKVLLNDTSGEARNGEIMAVMGASGLGKSTMIDALANCMAKESLQGTVSLNGYKLTSQRFSEDEHIHQDLESLSVSKRLVRSVSQKLKRKNNRNEGDEEDETRGVSLRCLTLYGRCGGCKVVADTGEEYGDPGSRRRSSASEDRK</sequence>
<dbReference type="PANTHER" id="PTHR47712:SF1">
    <property type="entry name" value="OS09G0555300 PROTEIN"/>
    <property type="match status" value="1"/>
</dbReference>
<evidence type="ECO:0000313" key="3">
    <source>
        <dbReference type="EMBL" id="KAL2529646.1"/>
    </source>
</evidence>
<feature type="region of interest" description="Disordered" evidence="1">
    <location>
        <begin position="146"/>
        <end position="168"/>
    </location>
</feature>
<dbReference type="PANTHER" id="PTHR47712">
    <property type="entry name" value="OS09G0555300 PROTEIN"/>
    <property type="match status" value="1"/>
</dbReference>
<accession>A0ABD1UX62</accession>
<reference evidence="4" key="1">
    <citation type="submission" date="2024-07" db="EMBL/GenBank/DDBJ databases">
        <title>Two chromosome-level genome assemblies of Korean endemic species Abeliophyllum distichum and Forsythia ovata (Oleaceae).</title>
        <authorList>
            <person name="Jang H."/>
        </authorList>
    </citation>
    <scope>NUCLEOTIDE SEQUENCE [LARGE SCALE GENOMIC DNA]</scope>
</reference>
<protein>
    <submittedName>
        <fullName evidence="3">ABC transporter G family member 1</fullName>
    </submittedName>
</protein>
<keyword evidence="4" id="KW-1185">Reference proteome</keyword>
<dbReference type="Gene3D" id="3.40.50.300">
    <property type="entry name" value="P-loop containing nucleotide triphosphate hydrolases"/>
    <property type="match status" value="1"/>
</dbReference>
<organism evidence="3 4">
    <name type="scientific">Forsythia ovata</name>
    <dbReference type="NCBI Taxonomy" id="205694"/>
    <lineage>
        <taxon>Eukaryota</taxon>
        <taxon>Viridiplantae</taxon>
        <taxon>Streptophyta</taxon>
        <taxon>Embryophyta</taxon>
        <taxon>Tracheophyta</taxon>
        <taxon>Spermatophyta</taxon>
        <taxon>Magnoliopsida</taxon>
        <taxon>eudicotyledons</taxon>
        <taxon>Gunneridae</taxon>
        <taxon>Pentapetalae</taxon>
        <taxon>asterids</taxon>
        <taxon>lamiids</taxon>
        <taxon>Lamiales</taxon>
        <taxon>Oleaceae</taxon>
        <taxon>Forsythieae</taxon>
        <taxon>Forsythia</taxon>
    </lineage>
</organism>
<dbReference type="Pfam" id="PF00005">
    <property type="entry name" value="ABC_tran"/>
    <property type="match status" value="1"/>
</dbReference>
<proteinExistence type="predicted"/>
<comment type="caution">
    <text evidence="3">The sequence shown here is derived from an EMBL/GenBank/DDBJ whole genome shotgun (WGS) entry which is preliminary data.</text>
</comment>